<sequence>MPTPSPSPLASLLPPSAGESLARCTTPAALPSPPLPPPLHMPPPVDRRDDIPETEMPPRKRLCLSTLGFGYEVGDSSTARPTRGRGIDYGFVSTLDAEARRQGIGEVGYGIRDTWVNPTESVPEIAPMTMGEAVHYELQTYQEQVYAHEFPLQTYQTQLQLQSTLIQTQHQLHETRFQMQQTEIAELRETDHAALTWWNSQIRSLGPGAYSMTWKVLKKKMTDKYCPQSKIKKLEIKLWNLKVKENNDSAYTEHFQELTLICTKFVDDETEKIDKYISGLPDNIYRSVNALKPKMLDETTDLANDLMDQKLRTYAEWQSNKKRKADESFKNNHGHQQQTPKRQNVVRVYNMGTGERKPYSENFPKCTKCHFHHNGPCTQKCHKCNKVGHFARDCRSSGNANVANAQRNNGSNPNGNGCFECGASGHFKRDCPKLKNKDAEKGNRLMGVRGFDSWGLGAQAHGDVGRGCGNCLGEVQVYRKACGGRRVNRSFWREN</sequence>
<dbReference type="Pfam" id="PF00098">
    <property type="entry name" value="zf-CCHC"/>
    <property type="match status" value="2"/>
</dbReference>
<feature type="region of interest" description="Disordered" evidence="2">
    <location>
        <begin position="1"/>
        <end position="59"/>
    </location>
</feature>
<gene>
    <name evidence="4" type="ORF">Tci_051060</name>
</gene>
<dbReference type="InterPro" id="IPR001878">
    <property type="entry name" value="Znf_CCHC"/>
</dbReference>
<evidence type="ECO:0000259" key="3">
    <source>
        <dbReference type="PROSITE" id="PS50158"/>
    </source>
</evidence>
<feature type="domain" description="CCHC-type" evidence="3">
    <location>
        <begin position="380"/>
        <end position="396"/>
    </location>
</feature>
<dbReference type="PANTHER" id="PTHR33223">
    <property type="entry name" value="CCHC-TYPE DOMAIN-CONTAINING PROTEIN"/>
    <property type="match status" value="1"/>
</dbReference>
<comment type="caution">
    <text evidence="4">The sequence shown here is derived from an EMBL/GenBank/DDBJ whole genome shotgun (WGS) entry which is preliminary data.</text>
</comment>
<keyword evidence="1" id="KW-0862">Zinc</keyword>
<proteinExistence type="predicted"/>
<name>A0A6L2N1U2_TANCI</name>
<dbReference type="InterPro" id="IPR036875">
    <property type="entry name" value="Znf_CCHC_sf"/>
</dbReference>
<evidence type="ECO:0000313" key="4">
    <source>
        <dbReference type="EMBL" id="GEU79082.1"/>
    </source>
</evidence>
<dbReference type="GO" id="GO:0003676">
    <property type="term" value="F:nucleic acid binding"/>
    <property type="evidence" value="ECO:0007669"/>
    <property type="project" value="InterPro"/>
</dbReference>
<accession>A0A6L2N1U2</accession>
<feature type="compositionally biased region" description="Pro residues" evidence="2">
    <location>
        <begin position="30"/>
        <end position="44"/>
    </location>
</feature>
<keyword evidence="1" id="KW-0479">Metal-binding</keyword>
<dbReference type="PANTHER" id="PTHR33223:SF6">
    <property type="entry name" value="CCHC-TYPE DOMAIN-CONTAINING PROTEIN"/>
    <property type="match status" value="1"/>
</dbReference>
<feature type="region of interest" description="Disordered" evidence="2">
    <location>
        <begin position="322"/>
        <end position="341"/>
    </location>
</feature>
<feature type="domain" description="CCHC-type" evidence="3">
    <location>
        <begin position="418"/>
        <end position="433"/>
    </location>
</feature>
<evidence type="ECO:0000256" key="2">
    <source>
        <dbReference type="SAM" id="MobiDB-lite"/>
    </source>
</evidence>
<dbReference type="AlphaFoldDB" id="A0A6L2N1U2"/>
<dbReference type="PROSITE" id="PS50158">
    <property type="entry name" value="ZF_CCHC"/>
    <property type="match status" value="2"/>
</dbReference>
<dbReference type="Gene3D" id="4.10.60.10">
    <property type="entry name" value="Zinc finger, CCHC-type"/>
    <property type="match status" value="2"/>
</dbReference>
<keyword evidence="1" id="KW-0863">Zinc-finger</keyword>
<dbReference type="SUPFAM" id="SSF57756">
    <property type="entry name" value="Retrovirus zinc finger-like domains"/>
    <property type="match status" value="1"/>
</dbReference>
<organism evidence="4">
    <name type="scientific">Tanacetum cinerariifolium</name>
    <name type="common">Dalmatian daisy</name>
    <name type="synonym">Chrysanthemum cinerariifolium</name>
    <dbReference type="NCBI Taxonomy" id="118510"/>
    <lineage>
        <taxon>Eukaryota</taxon>
        <taxon>Viridiplantae</taxon>
        <taxon>Streptophyta</taxon>
        <taxon>Embryophyta</taxon>
        <taxon>Tracheophyta</taxon>
        <taxon>Spermatophyta</taxon>
        <taxon>Magnoliopsida</taxon>
        <taxon>eudicotyledons</taxon>
        <taxon>Gunneridae</taxon>
        <taxon>Pentapetalae</taxon>
        <taxon>asterids</taxon>
        <taxon>campanulids</taxon>
        <taxon>Asterales</taxon>
        <taxon>Asteraceae</taxon>
        <taxon>Asteroideae</taxon>
        <taxon>Anthemideae</taxon>
        <taxon>Anthemidinae</taxon>
        <taxon>Tanacetum</taxon>
    </lineage>
</organism>
<feature type="compositionally biased region" description="Low complexity" evidence="2">
    <location>
        <begin position="8"/>
        <end position="22"/>
    </location>
</feature>
<evidence type="ECO:0000256" key="1">
    <source>
        <dbReference type="PROSITE-ProRule" id="PRU00047"/>
    </source>
</evidence>
<dbReference type="SMART" id="SM00343">
    <property type="entry name" value="ZnF_C2HC"/>
    <property type="match status" value="2"/>
</dbReference>
<dbReference type="Pfam" id="PF03732">
    <property type="entry name" value="Retrotrans_gag"/>
    <property type="match status" value="1"/>
</dbReference>
<dbReference type="EMBL" id="BKCJ010007800">
    <property type="protein sequence ID" value="GEU79082.1"/>
    <property type="molecule type" value="Genomic_DNA"/>
</dbReference>
<protein>
    <recommendedName>
        <fullName evidence="3">CCHC-type domain-containing protein</fullName>
    </recommendedName>
</protein>
<dbReference type="GO" id="GO:0008270">
    <property type="term" value="F:zinc ion binding"/>
    <property type="evidence" value="ECO:0007669"/>
    <property type="project" value="UniProtKB-KW"/>
</dbReference>
<dbReference type="InterPro" id="IPR005162">
    <property type="entry name" value="Retrotrans_gag_dom"/>
</dbReference>
<reference evidence="4" key="1">
    <citation type="journal article" date="2019" name="Sci. Rep.">
        <title>Draft genome of Tanacetum cinerariifolium, the natural source of mosquito coil.</title>
        <authorList>
            <person name="Yamashiro T."/>
            <person name="Shiraishi A."/>
            <person name="Satake H."/>
            <person name="Nakayama K."/>
        </authorList>
    </citation>
    <scope>NUCLEOTIDE SEQUENCE</scope>
</reference>